<evidence type="ECO:0000313" key="7">
    <source>
        <dbReference type="EMBL" id="QCI66037.1"/>
    </source>
</evidence>
<keyword evidence="8" id="KW-1185">Reference proteome</keyword>
<dbReference type="RefSeq" id="WP_136961483.1">
    <property type="nucleotide sequence ID" value="NZ_CP039690.1"/>
</dbReference>
<dbReference type="SUPFAM" id="SSF88713">
    <property type="entry name" value="Glycoside hydrolase/deacetylase"/>
    <property type="match status" value="1"/>
</dbReference>
<dbReference type="InterPro" id="IPR018020">
    <property type="entry name" value="OHCU_decarboxylase"/>
</dbReference>
<dbReference type="Gene3D" id="1.10.3330.10">
    <property type="entry name" value="Oxo-4-hydroxy-4-carboxy-5-ureidoimidazoline decarboxylase"/>
    <property type="match status" value="1"/>
</dbReference>
<dbReference type="PANTHER" id="PTHR43123:SF1">
    <property type="entry name" value="POLYSACCHARIDE DEACETYLASE-RELATED"/>
    <property type="match status" value="1"/>
</dbReference>
<dbReference type="PANTHER" id="PTHR43123">
    <property type="entry name" value="POLYSACCHARIDE DEACETYLASE-RELATED"/>
    <property type="match status" value="1"/>
</dbReference>
<dbReference type="SUPFAM" id="SSF158694">
    <property type="entry name" value="UraD-Like"/>
    <property type="match status" value="1"/>
</dbReference>
<dbReference type="GO" id="GO:0019628">
    <property type="term" value="P:urate catabolic process"/>
    <property type="evidence" value="ECO:0007669"/>
    <property type="project" value="UniProtKB-UniPathway"/>
</dbReference>
<evidence type="ECO:0000259" key="6">
    <source>
        <dbReference type="PROSITE" id="PS51677"/>
    </source>
</evidence>
<feature type="domain" description="NodB homology" evidence="6">
    <location>
        <begin position="70"/>
        <end position="288"/>
    </location>
</feature>
<comment type="similarity">
    <text evidence="2">Belongs to the polysaccharide deacetylase family.</text>
</comment>
<evidence type="ECO:0000313" key="8">
    <source>
        <dbReference type="Proteomes" id="UP000298781"/>
    </source>
</evidence>
<organism evidence="7 8">
    <name type="scientific">Phreatobacter stygius</name>
    <dbReference type="NCBI Taxonomy" id="1940610"/>
    <lineage>
        <taxon>Bacteria</taxon>
        <taxon>Pseudomonadati</taxon>
        <taxon>Pseudomonadota</taxon>
        <taxon>Alphaproteobacteria</taxon>
        <taxon>Hyphomicrobiales</taxon>
        <taxon>Phreatobacteraceae</taxon>
        <taxon>Phreatobacter</taxon>
    </lineage>
</organism>
<dbReference type="CDD" id="cd10977">
    <property type="entry name" value="CE4_PuuE_SpCDA1"/>
    <property type="match status" value="1"/>
</dbReference>
<evidence type="ECO:0000256" key="4">
    <source>
        <dbReference type="ARBA" id="ARBA00022631"/>
    </source>
</evidence>
<sequence>MQNTPYPRDMIGYGRTPPTANWPGGARIAVQFVINYEEGGENNVLHGDPASEAFLSEMIGAQPWPGQRHPSMESIYEYGSRAGFWRLWRLFTKRRLPVTVYGVATALERHPDAVAAMREADWEIASHGLKWIDHRDMPIAEERAAIAEALRIHTAVCGERPLGWYTGRTSENTLDLVMQDGGFLYSADSYADDLPYWVDGPKSPHLIVPYTLDANDMRFATAQGFNSGDQFLAYLKDSFDVLYAEGTDGAPKMLSIGLHCRLAGRPGRLASLARFLDHIQGHEKVWICRRVDIARHWAIHHYPAGGRPSGMTRPVLVAKFGDVFEHTPEIVARAHDAGLTSADDTAEGLHGALTAVLDAMTDGEKRALINAHPDLAGRLAAAGQLTADSANEQAGANLDRLTPDELARFTALNDAYRARHHFPFIMAVKGATKQAVLDAFERRMTNSAEDEFATAIAEIKRIALFRLKDRMRAA</sequence>
<dbReference type="PROSITE" id="PS51677">
    <property type="entry name" value="NODB"/>
    <property type="match status" value="1"/>
</dbReference>
<keyword evidence="4" id="KW-0659">Purine metabolism</keyword>
<proteinExistence type="inferred from homology"/>
<dbReference type="EMBL" id="CP039690">
    <property type="protein sequence ID" value="QCI66037.1"/>
    <property type="molecule type" value="Genomic_DNA"/>
</dbReference>
<dbReference type="Proteomes" id="UP000298781">
    <property type="component" value="Chromosome"/>
</dbReference>
<dbReference type="UniPathway" id="UPA00394">
    <property type="reaction ID" value="UER00652"/>
</dbReference>
<dbReference type="KEGG" id="pstg:E8M01_18575"/>
<dbReference type="GO" id="GO:0005975">
    <property type="term" value="P:carbohydrate metabolic process"/>
    <property type="evidence" value="ECO:0007669"/>
    <property type="project" value="InterPro"/>
</dbReference>
<dbReference type="GO" id="GO:0000255">
    <property type="term" value="P:allantoin metabolic process"/>
    <property type="evidence" value="ECO:0007669"/>
    <property type="project" value="InterPro"/>
</dbReference>
<dbReference type="OrthoDB" id="9787041at2"/>
<dbReference type="Pfam" id="PF09349">
    <property type="entry name" value="OHCU_decarbox"/>
    <property type="match status" value="1"/>
</dbReference>
<protein>
    <recommendedName>
        <fullName evidence="3">Chitooligosaccharide deacetylase</fullName>
    </recommendedName>
    <alternativeName>
        <fullName evidence="5">Nodulation protein B</fullName>
    </alternativeName>
</protein>
<dbReference type="InterPro" id="IPR036778">
    <property type="entry name" value="OHCU_decarboxylase_sf"/>
</dbReference>
<accession>A0A4D7BDL3</accession>
<reference evidence="7 8" key="1">
    <citation type="submission" date="2019-04" db="EMBL/GenBank/DDBJ databases">
        <title>Phreatobacter aquaticus sp. nov.</title>
        <authorList>
            <person name="Choi A."/>
        </authorList>
    </citation>
    <scope>NUCLEOTIDE SEQUENCE [LARGE SCALE GENOMIC DNA]</scope>
    <source>
        <strain evidence="7 8">KCTC 52518</strain>
    </source>
</reference>
<dbReference type="InterPro" id="IPR017580">
    <property type="entry name" value="OHCU_decarboxylase-1"/>
</dbReference>
<comment type="function">
    <text evidence="1">Is involved in generating a small heat-stable compound (Nod), an acylated oligomer of N-acetylglucosamine, that stimulates mitosis in various plant protoplasts.</text>
</comment>
<gene>
    <name evidence="7" type="primary">puuE</name>
    <name evidence="7" type="ORF">E8M01_18575</name>
</gene>
<evidence type="ECO:0000256" key="1">
    <source>
        <dbReference type="ARBA" id="ARBA00003236"/>
    </source>
</evidence>
<name>A0A4D7BDL3_9HYPH</name>
<dbReference type="GO" id="GO:0016810">
    <property type="term" value="F:hydrolase activity, acting on carbon-nitrogen (but not peptide) bonds"/>
    <property type="evidence" value="ECO:0007669"/>
    <property type="project" value="InterPro"/>
</dbReference>
<dbReference type="AlphaFoldDB" id="A0A4D7BDL3"/>
<evidence type="ECO:0000256" key="5">
    <source>
        <dbReference type="ARBA" id="ARBA00032976"/>
    </source>
</evidence>
<dbReference type="InterPro" id="IPR002509">
    <property type="entry name" value="NODB_dom"/>
</dbReference>
<dbReference type="InterPro" id="IPR011330">
    <property type="entry name" value="Glyco_hydro/deAcase_b/a-brl"/>
</dbReference>
<dbReference type="InterPro" id="IPR017625">
    <property type="entry name" value="PuuE"/>
</dbReference>
<dbReference type="Pfam" id="PF01522">
    <property type="entry name" value="Polysacc_deac_1"/>
    <property type="match status" value="1"/>
</dbReference>
<dbReference type="NCBIfam" id="TIGR03164">
    <property type="entry name" value="UHCUDC"/>
    <property type="match status" value="1"/>
</dbReference>
<dbReference type="NCBIfam" id="TIGR03212">
    <property type="entry name" value="uraD_N-term-dom"/>
    <property type="match status" value="1"/>
</dbReference>
<dbReference type="Gene3D" id="3.20.20.370">
    <property type="entry name" value="Glycoside hydrolase/deacetylase"/>
    <property type="match status" value="1"/>
</dbReference>
<evidence type="ECO:0000256" key="2">
    <source>
        <dbReference type="ARBA" id="ARBA00010973"/>
    </source>
</evidence>
<evidence type="ECO:0000256" key="3">
    <source>
        <dbReference type="ARBA" id="ARBA00020071"/>
    </source>
</evidence>
<dbReference type="GO" id="GO:0006144">
    <property type="term" value="P:purine nucleobase metabolic process"/>
    <property type="evidence" value="ECO:0007669"/>
    <property type="project" value="UniProtKB-KW"/>
</dbReference>